<accession>A0AAV5KY25</accession>
<evidence type="ECO:0000256" key="3">
    <source>
        <dbReference type="ARBA" id="ARBA00023125"/>
    </source>
</evidence>
<comment type="caution">
    <text evidence="7">The sequence shown here is derived from an EMBL/GenBank/DDBJ whole genome shotgun (WGS) entry which is preliminary data.</text>
</comment>
<evidence type="ECO:0000256" key="2">
    <source>
        <dbReference type="ARBA" id="ARBA00023015"/>
    </source>
</evidence>
<feature type="domain" description="TF-B3" evidence="6">
    <location>
        <begin position="197"/>
        <end position="296"/>
    </location>
</feature>
<organism evidence="7 8">
    <name type="scientific">Rubroshorea leprosula</name>
    <dbReference type="NCBI Taxonomy" id="152421"/>
    <lineage>
        <taxon>Eukaryota</taxon>
        <taxon>Viridiplantae</taxon>
        <taxon>Streptophyta</taxon>
        <taxon>Embryophyta</taxon>
        <taxon>Tracheophyta</taxon>
        <taxon>Spermatophyta</taxon>
        <taxon>Magnoliopsida</taxon>
        <taxon>eudicotyledons</taxon>
        <taxon>Gunneridae</taxon>
        <taxon>Pentapetalae</taxon>
        <taxon>rosids</taxon>
        <taxon>malvids</taxon>
        <taxon>Malvales</taxon>
        <taxon>Dipterocarpaceae</taxon>
        <taxon>Rubroshorea</taxon>
    </lineage>
</organism>
<dbReference type="PANTHER" id="PTHR31391">
    <property type="entry name" value="B3 DOMAIN-CONTAINING PROTEIN OS11G0197600-RELATED"/>
    <property type="match status" value="1"/>
</dbReference>
<evidence type="ECO:0000259" key="6">
    <source>
        <dbReference type="PROSITE" id="PS50863"/>
    </source>
</evidence>
<dbReference type="InterPro" id="IPR003340">
    <property type="entry name" value="B3_DNA-bd"/>
</dbReference>
<dbReference type="GO" id="GO:0003677">
    <property type="term" value="F:DNA binding"/>
    <property type="evidence" value="ECO:0007669"/>
    <property type="project" value="UniProtKB-KW"/>
</dbReference>
<dbReference type="GO" id="GO:0005634">
    <property type="term" value="C:nucleus"/>
    <property type="evidence" value="ECO:0007669"/>
    <property type="project" value="UniProtKB-SubCell"/>
</dbReference>
<gene>
    <name evidence="7" type="ORF">SLEP1_g38703</name>
</gene>
<keyword evidence="8" id="KW-1185">Reference proteome</keyword>
<dbReference type="PROSITE" id="PS50863">
    <property type="entry name" value="B3"/>
    <property type="match status" value="2"/>
</dbReference>
<dbReference type="InterPro" id="IPR044837">
    <property type="entry name" value="REM16-like"/>
</dbReference>
<evidence type="ECO:0000256" key="5">
    <source>
        <dbReference type="ARBA" id="ARBA00023242"/>
    </source>
</evidence>
<dbReference type="Gene3D" id="2.40.330.10">
    <property type="entry name" value="DNA-binding pseudobarrel domain"/>
    <property type="match status" value="2"/>
</dbReference>
<dbReference type="SMART" id="SM01019">
    <property type="entry name" value="B3"/>
    <property type="match status" value="2"/>
</dbReference>
<evidence type="ECO:0000313" key="8">
    <source>
        <dbReference type="Proteomes" id="UP001054252"/>
    </source>
</evidence>
<keyword evidence="2" id="KW-0805">Transcription regulation</keyword>
<comment type="subcellular location">
    <subcellularLocation>
        <location evidence="1">Nucleus</location>
    </subcellularLocation>
</comment>
<dbReference type="Pfam" id="PF02362">
    <property type="entry name" value="B3"/>
    <property type="match status" value="2"/>
</dbReference>
<sequence>MGETSNGNKKWKENFYWNHFHCIRFKSHLSGDFHKQLAIPKKFACNLKKKLPESVTLRGPSGVTWDVGLVTKHDTLFFKDGWEKFVKDHSLAENDFLIFQYNGESCFDVLLFDQSLCEKEDSYFLKSSTETTNESKGQTKKRVIEEDVAVNNAAQKSVGSNVIKYYSLYASNRRPVTKQEKAAALNLARAAATADSLVKVMELTNVYERFQLDITSKWFKDHFLNGSQYVILRVNEKMWRVRVDCAYSRTHGWFNDGWKFFSLQNCLEESDVCVFTPAKQNVNHTFTLDVSIFRVVQETTPATGVTNEVGYIGRM</sequence>
<feature type="domain" description="TF-B3" evidence="6">
    <location>
        <begin position="22"/>
        <end position="115"/>
    </location>
</feature>
<keyword evidence="5" id="KW-0539">Nucleus</keyword>
<evidence type="ECO:0000256" key="4">
    <source>
        <dbReference type="ARBA" id="ARBA00023163"/>
    </source>
</evidence>
<dbReference type="CDD" id="cd10017">
    <property type="entry name" value="B3_DNA"/>
    <property type="match status" value="2"/>
</dbReference>
<dbReference type="EMBL" id="BPVZ01000084">
    <property type="protein sequence ID" value="GKV29811.1"/>
    <property type="molecule type" value="Genomic_DNA"/>
</dbReference>
<protein>
    <recommendedName>
        <fullName evidence="6">TF-B3 domain-containing protein</fullName>
    </recommendedName>
</protein>
<keyword evidence="3" id="KW-0238">DNA-binding</keyword>
<evidence type="ECO:0000313" key="7">
    <source>
        <dbReference type="EMBL" id="GKV29811.1"/>
    </source>
</evidence>
<reference evidence="7 8" key="1">
    <citation type="journal article" date="2021" name="Commun. Biol.">
        <title>The genome of Shorea leprosula (Dipterocarpaceae) highlights the ecological relevance of drought in aseasonal tropical rainforests.</title>
        <authorList>
            <person name="Ng K.K.S."/>
            <person name="Kobayashi M.J."/>
            <person name="Fawcett J.A."/>
            <person name="Hatakeyama M."/>
            <person name="Paape T."/>
            <person name="Ng C.H."/>
            <person name="Ang C.C."/>
            <person name="Tnah L.H."/>
            <person name="Lee C.T."/>
            <person name="Nishiyama T."/>
            <person name="Sese J."/>
            <person name="O'Brien M.J."/>
            <person name="Copetti D."/>
            <person name="Mohd Noor M.I."/>
            <person name="Ong R.C."/>
            <person name="Putra M."/>
            <person name="Sireger I.Z."/>
            <person name="Indrioko S."/>
            <person name="Kosugi Y."/>
            <person name="Izuno A."/>
            <person name="Isagi Y."/>
            <person name="Lee S.L."/>
            <person name="Shimizu K.K."/>
        </authorList>
    </citation>
    <scope>NUCLEOTIDE SEQUENCE [LARGE SCALE GENOMIC DNA]</scope>
    <source>
        <strain evidence="7">214</strain>
    </source>
</reference>
<dbReference type="PANTHER" id="PTHR31391:SF157">
    <property type="entry name" value="B3 DOMAIN-CONTAINING PROTEIN REM16"/>
    <property type="match status" value="1"/>
</dbReference>
<keyword evidence="4" id="KW-0804">Transcription</keyword>
<dbReference type="AlphaFoldDB" id="A0AAV5KY25"/>
<dbReference type="Proteomes" id="UP001054252">
    <property type="component" value="Unassembled WGS sequence"/>
</dbReference>
<evidence type="ECO:0000256" key="1">
    <source>
        <dbReference type="ARBA" id="ARBA00004123"/>
    </source>
</evidence>
<dbReference type="InterPro" id="IPR015300">
    <property type="entry name" value="DNA-bd_pseudobarrel_sf"/>
</dbReference>
<proteinExistence type="predicted"/>
<name>A0AAV5KY25_9ROSI</name>
<dbReference type="SUPFAM" id="SSF101936">
    <property type="entry name" value="DNA-binding pseudobarrel domain"/>
    <property type="match status" value="2"/>
</dbReference>